<evidence type="ECO:0000313" key="2">
    <source>
        <dbReference type="EMBL" id="MFM9414016.1"/>
    </source>
</evidence>
<keyword evidence="1" id="KW-0472">Membrane</keyword>
<protein>
    <submittedName>
        <fullName evidence="2">Uncharacterized protein</fullName>
    </submittedName>
</protein>
<proteinExistence type="predicted"/>
<accession>A0ABW9H162</accession>
<keyword evidence="1" id="KW-1133">Transmembrane helix</keyword>
<sequence>MVAKLMKAVVLIKGIPMLLGKVFKLLVGGLALVGGYKVVKKYNLTDYLPDFDMIKRILDIK</sequence>
<gene>
    <name evidence="2" type="ORF">ACKQTC_06520</name>
</gene>
<comment type="caution">
    <text evidence="2">The sequence shown here is derived from an EMBL/GenBank/DDBJ whole genome shotgun (WGS) entry which is preliminary data.</text>
</comment>
<dbReference type="RefSeq" id="WP_408977629.1">
    <property type="nucleotide sequence ID" value="NZ_JBJUVG010000008.1"/>
</dbReference>
<name>A0ABW9H162_9FIRM</name>
<organism evidence="2 3">
    <name type="scientific">Peptococcus simiae</name>
    <dbReference type="NCBI Taxonomy" id="1643805"/>
    <lineage>
        <taxon>Bacteria</taxon>
        <taxon>Bacillati</taxon>
        <taxon>Bacillota</taxon>
        <taxon>Clostridia</taxon>
        <taxon>Eubacteriales</taxon>
        <taxon>Peptococcaceae</taxon>
        <taxon>Peptococcus</taxon>
    </lineage>
</organism>
<keyword evidence="1" id="KW-0812">Transmembrane</keyword>
<dbReference type="Proteomes" id="UP001631949">
    <property type="component" value="Unassembled WGS sequence"/>
</dbReference>
<evidence type="ECO:0000256" key="1">
    <source>
        <dbReference type="SAM" id="Phobius"/>
    </source>
</evidence>
<keyword evidence="3" id="KW-1185">Reference proteome</keyword>
<dbReference type="EMBL" id="JBJUVG010000008">
    <property type="protein sequence ID" value="MFM9414016.1"/>
    <property type="molecule type" value="Genomic_DNA"/>
</dbReference>
<reference evidence="2 3" key="1">
    <citation type="journal article" date="2016" name="Int. J. Syst. Evol. Microbiol.">
        <title>Peptococcus simiae sp. nov., isolated from rhesus macaque faeces and emended description of the genus Peptococcus.</title>
        <authorList>
            <person name="Shkoporov A.N."/>
            <person name="Efimov B.A."/>
            <person name="Kondova I."/>
            <person name="Ouwerling B."/>
            <person name="Chaplin A.V."/>
            <person name="Shcherbakova V.A."/>
            <person name="Langermans J.A.M."/>
        </authorList>
    </citation>
    <scope>NUCLEOTIDE SEQUENCE [LARGE SCALE GENOMIC DNA]</scope>
    <source>
        <strain evidence="2 3">M108</strain>
    </source>
</reference>
<evidence type="ECO:0000313" key="3">
    <source>
        <dbReference type="Proteomes" id="UP001631949"/>
    </source>
</evidence>
<feature type="transmembrane region" description="Helical" evidence="1">
    <location>
        <begin position="21"/>
        <end position="39"/>
    </location>
</feature>